<gene>
    <name evidence="15" type="ORF">EB796_007188</name>
</gene>
<dbReference type="InterPro" id="IPR037227">
    <property type="entry name" value="EndoU-like"/>
</dbReference>
<dbReference type="SUPFAM" id="SSF90188">
    <property type="entry name" value="Somatomedin B domain"/>
    <property type="match status" value="2"/>
</dbReference>
<dbReference type="AlphaFoldDB" id="A0A7J7KAC3"/>
<comment type="similarity">
    <text evidence="2 12">Belongs to the ENDOU family.</text>
</comment>
<evidence type="ECO:0000256" key="12">
    <source>
        <dbReference type="RuleBase" id="RU367085"/>
    </source>
</evidence>
<comment type="cofactor">
    <cofactor evidence="1 12">
        <name>Mn(2+)</name>
        <dbReference type="ChEBI" id="CHEBI:29035"/>
    </cofactor>
</comment>
<evidence type="ECO:0000256" key="11">
    <source>
        <dbReference type="ARBA" id="ARBA00023239"/>
    </source>
</evidence>
<keyword evidence="8 12" id="KW-0694">RNA-binding</keyword>
<dbReference type="PANTHER" id="PTHR12439">
    <property type="entry name" value="PLACENTAL PROTEIN 11-RELATED"/>
    <property type="match status" value="1"/>
</dbReference>
<dbReference type="PROSITE" id="PS00524">
    <property type="entry name" value="SMB_1"/>
    <property type="match status" value="2"/>
</dbReference>
<dbReference type="PANTHER" id="PTHR12439:SF42">
    <property type="entry name" value="ENDORIBONUCLEASE-RELATED"/>
    <property type="match status" value="1"/>
</dbReference>
<keyword evidence="7 12" id="KW-0378">Hydrolase</keyword>
<keyword evidence="16" id="KW-1185">Reference proteome</keyword>
<evidence type="ECO:0000256" key="9">
    <source>
        <dbReference type="ARBA" id="ARBA00023157"/>
    </source>
</evidence>
<keyword evidence="4 12" id="KW-0540">Nuclease</keyword>
<dbReference type="Proteomes" id="UP000593567">
    <property type="component" value="Unassembled WGS sequence"/>
</dbReference>
<proteinExistence type="inferred from homology"/>
<evidence type="ECO:0000256" key="2">
    <source>
        <dbReference type="ARBA" id="ARBA00010168"/>
    </source>
</evidence>
<keyword evidence="11" id="KW-0456">Lyase</keyword>
<evidence type="ECO:0000256" key="5">
    <source>
        <dbReference type="ARBA" id="ARBA00022723"/>
    </source>
</evidence>
<keyword evidence="9" id="KW-1015">Disulfide bond</keyword>
<dbReference type="SMART" id="SM00201">
    <property type="entry name" value="SO"/>
    <property type="match status" value="2"/>
</dbReference>
<comment type="subunit">
    <text evidence="3 12">Monomer.</text>
</comment>
<sequence>MKINSVLFSVMLMLCCAVTIQAESCVGRCGGSFSPSQPCQCNDACMRVGDCCSDYQAVCLRESCIGRCGDDFSTAHTCQCNSNCQRYDDCCEDYDITCESGSGEENEITDTELLGIGNTLWESDHLRYTDSEIAINADGNELFSYVDERKLSQPSYALFIALLNNYNPLNDQREPNLTSAELAETEAFLNHVASSQVMSHVNNLLESRGKIQRGALKDVLYDLWFSFYGRRSSMTFADSSGFEHVFVGEKKSNKINGFHSWVQMYLLQKSGNLDYLGYNAKSEPSLIDTKFNWDGLYKARGSMFVVSFTKPVRYDANYCTFVNIGTSPEFDMALYTLCMLARPGQQCNTQIQDNIVSIQTYDVSHVSGIQVATAFPMVSNSK</sequence>
<dbReference type="InterPro" id="IPR001212">
    <property type="entry name" value="Somatomedin_B_dom"/>
</dbReference>
<evidence type="ECO:0000313" key="16">
    <source>
        <dbReference type="Proteomes" id="UP000593567"/>
    </source>
</evidence>
<feature type="domain" description="SMB" evidence="13">
    <location>
        <begin position="66"/>
        <end position="106"/>
    </location>
</feature>
<dbReference type="InterPro" id="IPR039787">
    <property type="entry name" value="ENDOU"/>
</dbReference>
<comment type="caution">
    <text evidence="15">The sequence shown here is derived from an EMBL/GenBank/DDBJ whole genome shotgun (WGS) entry which is preliminary data.</text>
</comment>
<keyword evidence="10 12" id="KW-0464">Manganese</keyword>
<dbReference type="GO" id="GO:0003723">
    <property type="term" value="F:RNA binding"/>
    <property type="evidence" value="ECO:0007669"/>
    <property type="project" value="UniProtKB-UniRule"/>
</dbReference>
<dbReference type="PROSITE" id="PS51959">
    <property type="entry name" value="ENDOU"/>
    <property type="match status" value="1"/>
</dbReference>
<reference evidence="15" key="1">
    <citation type="submission" date="2020-06" db="EMBL/GenBank/DDBJ databases">
        <title>Draft genome of Bugula neritina, a colonial animal packing powerful symbionts and potential medicines.</title>
        <authorList>
            <person name="Rayko M."/>
        </authorList>
    </citation>
    <scope>NUCLEOTIDE SEQUENCE [LARGE SCALE GENOMIC DNA]</scope>
    <source>
        <strain evidence="15">Kwan_BN1</strain>
    </source>
</reference>
<evidence type="ECO:0000256" key="6">
    <source>
        <dbReference type="ARBA" id="ARBA00022759"/>
    </source>
</evidence>
<evidence type="ECO:0000256" key="8">
    <source>
        <dbReference type="ARBA" id="ARBA00022884"/>
    </source>
</evidence>
<comment type="catalytic activity">
    <reaction evidence="12">
        <text>ribonucleotidyl-uridine-RNA = a 5'-end dephospho-uridine-RNA + a 3'-end 2',3'-cyclophospho-ribonucleotide-RNA</text>
        <dbReference type="Rhea" id="RHEA:67792"/>
        <dbReference type="Rhea" id="RHEA-COMP:10464"/>
        <dbReference type="Rhea" id="RHEA-COMP:17354"/>
        <dbReference type="Rhea" id="RHEA-COMP:17356"/>
        <dbReference type="ChEBI" id="CHEBI:83064"/>
        <dbReference type="ChEBI" id="CHEBI:173117"/>
        <dbReference type="ChEBI" id="CHEBI:173224"/>
    </reaction>
</comment>
<name>A0A7J7KAC3_BUGNE</name>
<keyword evidence="6 12" id="KW-0255">Endonuclease</keyword>
<dbReference type="CDD" id="cd21159">
    <property type="entry name" value="XendoU"/>
    <property type="match status" value="1"/>
</dbReference>
<dbReference type="EMBL" id="VXIV02001057">
    <property type="protein sequence ID" value="KAF6034506.1"/>
    <property type="molecule type" value="Genomic_DNA"/>
</dbReference>
<keyword evidence="5 12" id="KW-0479">Metal-binding</keyword>
<evidence type="ECO:0000256" key="10">
    <source>
        <dbReference type="ARBA" id="ARBA00023211"/>
    </source>
</evidence>
<evidence type="ECO:0000259" key="13">
    <source>
        <dbReference type="PROSITE" id="PS50958"/>
    </source>
</evidence>
<keyword evidence="12" id="KW-0732">Signal</keyword>
<evidence type="ECO:0000313" key="15">
    <source>
        <dbReference type="EMBL" id="KAF6034506.1"/>
    </source>
</evidence>
<dbReference type="PROSITE" id="PS50958">
    <property type="entry name" value="SMB_2"/>
    <property type="match status" value="2"/>
</dbReference>
<accession>A0A7J7KAC3</accession>
<feature type="signal peptide" evidence="12">
    <location>
        <begin position="1"/>
        <end position="22"/>
    </location>
</feature>
<evidence type="ECO:0000256" key="1">
    <source>
        <dbReference type="ARBA" id="ARBA00001936"/>
    </source>
</evidence>
<organism evidence="15 16">
    <name type="scientific">Bugula neritina</name>
    <name type="common">Brown bryozoan</name>
    <name type="synonym">Sertularia neritina</name>
    <dbReference type="NCBI Taxonomy" id="10212"/>
    <lineage>
        <taxon>Eukaryota</taxon>
        <taxon>Metazoa</taxon>
        <taxon>Spiralia</taxon>
        <taxon>Lophotrochozoa</taxon>
        <taxon>Bryozoa</taxon>
        <taxon>Gymnolaemata</taxon>
        <taxon>Cheilostomatida</taxon>
        <taxon>Flustrina</taxon>
        <taxon>Buguloidea</taxon>
        <taxon>Bugulidae</taxon>
        <taxon>Bugula</taxon>
    </lineage>
</organism>
<dbReference type="GO" id="GO:0016787">
    <property type="term" value="F:hydrolase activity"/>
    <property type="evidence" value="ECO:0007669"/>
    <property type="project" value="UniProtKB-KW"/>
</dbReference>
<dbReference type="GO" id="GO:0016829">
    <property type="term" value="F:lyase activity"/>
    <property type="evidence" value="ECO:0007669"/>
    <property type="project" value="UniProtKB-KW"/>
</dbReference>
<feature type="domain" description="EndoU" evidence="14">
    <location>
        <begin position="92"/>
        <end position="380"/>
    </location>
</feature>
<dbReference type="EC" id="4.6.1.-" evidence="12"/>
<dbReference type="InterPro" id="IPR018998">
    <property type="entry name" value="EndoU_C"/>
</dbReference>
<evidence type="ECO:0000256" key="3">
    <source>
        <dbReference type="ARBA" id="ARBA00011245"/>
    </source>
</evidence>
<dbReference type="Pfam" id="PF09412">
    <property type="entry name" value="XendoU"/>
    <property type="match status" value="2"/>
</dbReference>
<evidence type="ECO:0000256" key="4">
    <source>
        <dbReference type="ARBA" id="ARBA00022722"/>
    </source>
</evidence>
<evidence type="ECO:0000259" key="14">
    <source>
        <dbReference type="PROSITE" id="PS51959"/>
    </source>
</evidence>
<dbReference type="GO" id="GO:0004521">
    <property type="term" value="F:RNA endonuclease activity"/>
    <property type="evidence" value="ECO:0007669"/>
    <property type="project" value="UniProtKB-UniRule"/>
</dbReference>
<feature type="chain" id="PRO_5029944139" description="Uridylate-specific endoribonuclease" evidence="12">
    <location>
        <begin position="23"/>
        <end position="382"/>
    </location>
</feature>
<dbReference type="OrthoDB" id="430326at2759"/>
<dbReference type="InterPro" id="IPR036024">
    <property type="entry name" value="Somatomedin_B-like_dom_sf"/>
</dbReference>
<feature type="domain" description="SMB" evidence="13">
    <location>
        <begin position="21"/>
        <end position="64"/>
    </location>
</feature>
<protein>
    <recommendedName>
        <fullName evidence="12">Uridylate-specific endoribonuclease</fullName>
        <ecNumber evidence="12">4.6.1.-</ecNumber>
    </recommendedName>
</protein>
<dbReference type="Gene3D" id="4.10.410.20">
    <property type="match status" value="2"/>
</dbReference>
<dbReference type="GO" id="GO:0046872">
    <property type="term" value="F:metal ion binding"/>
    <property type="evidence" value="ECO:0007669"/>
    <property type="project" value="UniProtKB-UniRule"/>
</dbReference>
<dbReference type="SUPFAM" id="SSF142877">
    <property type="entry name" value="EndoU-like"/>
    <property type="match status" value="1"/>
</dbReference>
<dbReference type="Pfam" id="PF01033">
    <property type="entry name" value="Somatomedin_B"/>
    <property type="match status" value="2"/>
</dbReference>
<evidence type="ECO:0000256" key="7">
    <source>
        <dbReference type="ARBA" id="ARBA00022801"/>
    </source>
</evidence>